<keyword evidence="1" id="KW-1133">Transmembrane helix</keyword>
<feature type="transmembrane region" description="Helical" evidence="1">
    <location>
        <begin position="52"/>
        <end position="74"/>
    </location>
</feature>
<sequence>MGLLILFFLFNWFLISYNGFNYLGILLLLENFNVFILLYLFYVSSFDYNINFILFIVFATVEVTLGLVILTRVWNSDSLLND</sequence>
<feature type="transmembrane region" description="Helical" evidence="1">
    <location>
        <begin position="20"/>
        <end position="40"/>
    </location>
</feature>
<organism evidence="2">
    <name type="scientific">Lepidotrema longipenis</name>
    <dbReference type="NCBI Taxonomy" id="330067"/>
    <lineage>
        <taxon>Eukaryota</taxon>
        <taxon>Metazoa</taxon>
        <taxon>Spiralia</taxon>
        <taxon>Lophotrochozoa</taxon>
        <taxon>Platyhelminthes</taxon>
        <taxon>Monogenea</taxon>
        <taxon>Monopisthocotylea</taxon>
        <taxon>Dactylogyridea</taxon>
        <taxon>Diplectanidae</taxon>
        <taxon>Lepidotrema</taxon>
    </lineage>
</organism>
<gene>
    <name evidence="2" type="primary">nad4L</name>
</gene>
<keyword evidence="1" id="KW-0812">Transmembrane</keyword>
<accession>A0A346Q020</accession>
<evidence type="ECO:0000256" key="1">
    <source>
        <dbReference type="SAM" id="Phobius"/>
    </source>
</evidence>
<dbReference type="InterPro" id="IPR009356">
    <property type="entry name" value="NAD_DH_su4L"/>
</dbReference>
<evidence type="ECO:0000313" key="2">
    <source>
        <dbReference type="EMBL" id="AXR86346.1"/>
    </source>
</evidence>
<keyword evidence="1" id="KW-0472">Membrane</keyword>
<dbReference type="Pfam" id="PF06235">
    <property type="entry name" value="NAD4L"/>
    <property type="match status" value="1"/>
</dbReference>
<dbReference type="EMBL" id="MH328203">
    <property type="protein sequence ID" value="AXR86346.1"/>
    <property type="molecule type" value="Genomic_DNA"/>
</dbReference>
<proteinExistence type="predicted"/>
<protein>
    <submittedName>
        <fullName evidence="2">NADH dehydrogenase subunit 4L</fullName>
    </submittedName>
</protein>
<name>A0A346Q020_9PLAT</name>
<reference evidence="2" key="1">
    <citation type="submission" date="2018-05" db="EMBL/GenBank/DDBJ databases">
        <authorList>
            <person name="Lanie J.A."/>
            <person name="Ng W.-L."/>
            <person name="Kazmierczak K.M."/>
            <person name="Andrzejewski T.M."/>
            <person name="Davidsen T.M."/>
            <person name="Wayne K.J."/>
            <person name="Tettelin H."/>
            <person name="Glass J.I."/>
            <person name="Rusch D."/>
            <person name="Podicherti R."/>
            <person name="Tsui H.-C.T."/>
            <person name="Winkler M.E."/>
        </authorList>
    </citation>
    <scope>NUCLEOTIDE SEQUENCE</scope>
</reference>
<keyword evidence="2" id="KW-0496">Mitochondrion</keyword>
<geneLocation type="mitochondrion" evidence="2"/>
<dbReference type="AlphaFoldDB" id="A0A346Q020"/>